<evidence type="ECO:0000313" key="2">
    <source>
        <dbReference type="EMBL" id="SVC65050.1"/>
    </source>
</evidence>
<gene>
    <name evidence="2" type="ORF">METZ01_LOCUS317904</name>
</gene>
<evidence type="ECO:0000256" key="1">
    <source>
        <dbReference type="SAM" id="Phobius"/>
    </source>
</evidence>
<feature type="non-terminal residue" evidence="2">
    <location>
        <position position="70"/>
    </location>
</feature>
<feature type="transmembrane region" description="Helical" evidence="1">
    <location>
        <begin position="21"/>
        <end position="42"/>
    </location>
</feature>
<proteinExistence type="predicted"/>
<name>A0A382NWL7_9ZZZZ</name>
<organism evidence="2">
    <name type="scientific">marine metagenome</name>
    <dbReference type="NCBI Taxonomy" id="408172"/>
    <lineage>
        <taxon>unclassified sequences</taxon>
        <taxon>metagenomes</taxon>
        <taxon>ecological metagenomes</taxon>
    </lineage>
</organism>
<protein>
    <recommendedName>
        <fullName evidence="3">Carboxypeptidase regulatory-like domain-containing protein</fullName>
    </recommendedName>
</protein>
<keyword evidence="1" id="KW-0812">Transmembrane</keyword>
<evidence type="ECO:0008006" key="3">
    <source>
        <dbReference type="Google" id="ProtNLM"/>
    </source>
</evidence>
<dbReference type="EMBL" id="UINC01103001">
    <property type="protein sequence ID" value="SVC65050.1"/>
    <property type="molecule type" value="Genomic_DNA"/>
</dbReference>
<reference evidence="2" key="1">
    <citation type="submission" date="2018-05" db="EMBL/GenBank/DDBJ databases">
        <authorList>
            <person name="Lanie J.A."/>
            <person name="Ng W.-L."/>
            <person name="Kazmierczak K.M."/>
            <person name="Andrzejewski T.M."/>
            <person name="Davidsen T.M."/>
            <person name="Wayne K.J."/>
            <person name="Tettelin H."/>
            <person name="Glass J.I."/>
            <person name="Rusch D."/>
            <person name="Podicherti R."/>
            <person name="Tsui H.-C.T."/>
            <person name="Winkler M.E."/>
        </authorList>
    </citation>
    <scope>NUCLEOTIDE SEQUENCE</scope>
</reference>
<keyword evidence="1" id="KW-1133">Transmembrane helix</keyword>
<feature type="non-terminal residue" evidence="2">
    <location>
        <position position="1"/>
    </location>
</feature>
<keyword evidence="1" id="KW-0472">Membrane</keyword>
<sequence length="70" mass="7852">VLKYAKYQKIRGSKMTKTYSSLRGNVFYLFFTVFFVTCLSAKNYSIKGVVIDSEGNKIAKTTVLLLGEDG</sequence>
<dbReference type="AlphaFoldDB" id="A0A382NWL7"/>
<accession>A0A382NWL7</accession>